<dbReference type="AlphaFoldDB" id="A0A317ZE60"/>
<accession>A0A317ZE60</accession>
<gene>
    <name evidence="1" type="ORF">DDZ13_11385</name>
</gene>
<dbReference type="EMBL" id="QHJQ01000008">
    <property type="protein sequence ID" value="PXA03576.1"/>
    <property type="molecule type" value="Genomic_DNA"/>
</dbReference>
<protein>
    <submittedName>
        <fullName evidence="1">Uncharacterized protein</fullName>
    </submittedName>
</protein>
<evidence type="ECO:0000313" key="2">
    <source>
        <dbReference type="Proteomes" id="UP000247099"/>
    </source>
</evidence>
<organism evidence="1 2">
    <name type="scientific">Coraliomargarita sinensis</name>
    <dbReference type="NCBI Taxonomy" id="2174842"/>
    <lineage>
        <taxon>Bacteria</taxon>
        <taxon>Pseudomonadati</taxon>
        <taxon>Verrucomicrobiota</taxon>
        <taxon>Opitutia</taxon>
        <taxon>Puniceicoccales</taxon>
        <taxon>Coraliomargaritaceae</taxon>
        <taxon>Coraliomargarita</taxon>
    </lineage>
</organism>
<dbReference type="Proteomes" id="UP000247099">
    <property type="component" value="Unassembled WGS sequence"/>
</dbReference>
<dbReference type="InParanoid" id="A0A317ZE60"/>
<evidence type="ECO:0000313" key="1">
    <source>
        <dbReference type="EMBL" id="PXA03576.1"/>
    </source>
</evidence>
<sequence length="97" mass="11395">MFRQTSDDLTKFARMYVETGDDRFRCYFNKILEIRNGELPRPEHYDRAYWDLVLGEDASLPEMSEQGERLSFAVMWSLKSSGRLGETVSSKRRMSVC</sequence>
<comment type="caution">
    <text evidence="1">The sequence shown here is derived from an EMBL/GenBank/DDBJ whole genome shotgun (WGS) entry which is preliminary data.</text>
</comment>
<keyword evidence="2" id="KW-1185">Reference proteome</keyword>
<name>A0A317ZE60_9BACT</name>
<reference evidence="1 2" key="1">
    <citation type="submission" date="2018-05" db="EMBL/GenBank/DDBJ databases">
        <title>Coraliomargarita sinensis sp. nov., isolated from a marine solar saltern.</title>
        <authorList>
            <person name="Zhou L.Y."/>
        </authorList>
    </citation>
    <scope>NUCLEOTIDE SEQUENCE [LARGE SCALE GENOMIC DNA]</scope>
    <source>
        <strain evidence="1 2">WN38</strain>
    </source>
</reference>
<proteinExistence type="predicted"/>